<dbReference type="Pfam" id="PF00460">
    <property type="entry name" value="Flg_bb_rod"/>
    <property type="match status" value="1"/>
</dbReference>
<evidence type="ECO:0000259" key="2">
    <source>
        <dbReference type="Pfam" id="PF00460"/>
    </source>
</evidence>
<organism evidence="3 4">
    <name type="scientific">Sediminicoccus rosea</name>
    <dbReference type="NCBI Taxonomy" id="1225128"/>
    <lineage>
        <taxon>Bacteria</taxon>
        <taxon>Pseudomonadati</taxon>
        <taxon>Pseudomonadota</taxon>
        <taxon>Alphaproteobacteria</taxon>
        <taxon>Acetobacterales</taxon>
        <taxon>Roseomonadaceae</taxon>
        <taxon>Sediminicoccus</taxon>
    </lineage>
</organism>
<evidence type="ECO:0000313" key="4">
    <source>
        <dbReference type="Proteomes" id="UP001305521"/>
    </source>
</evidence>
<dbReference type="EMBL" id="CP137852">
    <property type="protein sequence ID" value="WPB87277.1"/>
    <property type="molecule type" value="Genomic_DNA"/>
</dbReference>
<protein>
    <submittedName>
        <fullName evidence="3">Flagellar basal body protein</fullName>
    </submittedName>
</protein>
<sequence length="133" mass="14397">MDVIGSSLLSNSPVSLAERRLAWLDVRQKLLARNVANADTPGFRPSDAVPFQAVLARSHAAAGLVMTDARHIMPARAGSLAVEARRVTERTPNGNSVSLDEQAVRIAETDQAHALAMGLHRKYIGLFRMTLGR</sequence>
<accession>A0ABZ0PPA8</accession>
<dbReference type="RefSeq" id="WP_318651230.1">
    <property type="nucleotide sequence ID" value="NZ_CP137852.1"/>
</dbReference>
<proteinExistence type="predicted"/>
<gene>
    <name evidence="3" type="ORF">R9Z33_10425</name>
</gene>
<comment type="subcellular location">
    <subcellularLocation>
        <location evidence="1">Bacterial flagellum basal body</location>
    </subcellularLocation>
</comment>
<evidence type="ECO:0000313" key="3">
    <source>
        <dbReference type="EMBL" id="WPB87277.1"/>
    </source>
</evidence>
<dbReference type="InterPro" id="IPR001444">
    <property type="entry name" value="Flag_bb_rod_N"/>
</dbReference>
<keyword evidence="3" id="KW-0966">Cell projection</keyword>
<keyword evidence="3" id="KW-0282">Flagellum</keyword>
<keyword evidence="4" id="KW-1185">Reference proteome</keyword>
<dbReference type="Proteomes" id="UP001305521">
    <property type="component" value="Chromosome"/>
</dbReference>
<feature type="domain" description="Flagellar basal body rod protein N-terminal" evidence="2">
    <location>
        <begin position="17"/>
        <end position="44"/>
    </location>
</feature>
<reference evidence="3 4" key="1">
    <citation type="submission" date="2023-11" db="EMBL/GenBank/DDBJ databases">
        <title>Arctic aerobic anoxygenic photoheterotroph Sediminicoccus rosea KRV36 adapts its photosynthesis to long days of polar summer.</title>
        <authorList>
            <person name="Tomasch J."/>
            <person name="Kopejtka K."/>
            <person name="Bily T."/>
            <person name="Gardiner A.T."/>
            <person name="Gardian Z."/>
            <person name="Shivaramu S."/>
            <person name="Koblizek M."/>
            <person name="Engelhardt F."/>
            <person name="Kaftan D."/>
        </authorList>
    </citation>
    <scope>NUCLEOTIDE SEQUENCE [LARGE SCALE GENOMIC DNA]</scope>
    <source>
        <strain evidence="3 4">R-30</strain>
    </source>
</reference>
<keyword evidence="3" id="KW-0969">Cilium</keyword>
<evidence type="ECO:0000256" key="1">
    <source>
        <dbReference type="ARBA" id="ARBA00004117"/>
    </source>
</evidence>
<name>A0ABZ0PPA8_9PROT</name>